<gene>
    <name evidence="6" type="ORF">KSF_082540</name>
</gene>
<evidence type="ECO:0000259" key="5">
    <source>
        <dbReference type="PROSITE" id="PS50977"/>
    </source>
</evidence>
<keyword evidence="3" id="KW-0804">Transcription</keyword>
<comment type="caution">
    <text evidence="6">The sequence shown here is derived from an EMBL/GenBank/DDBJ whole genome shotgun (WGS) entry which is preliminary data.</text>
</comment>
<dbReference type="RefSeq" id="WP_220208968.1">
    <property type="nucleotide sequence ID" value="NZ_BNJK01000002.1"/>
</dbReference>
<feature type="DNA-binding region" description="H-T-H motif" evidence="4">
    <location>
        <begin position="39"/>
        <end position="58"/>
    </location>
</feature>
<keyword evidence="2 4" id="KW-0238">DNA-binding</keyword>
<feature type="domain" description="HTH tetR-type" evidence="5">
    <location>
        <begin position="16"/>
        <end position="76"/>
    </location>
</feature>
<dbReference type="PRINTS" id="PR00455">
    <property type="entry name" value="HTHTETR"/>
</dbReference>
<evidence type="ECO:0000313" key="6">
    <source>
        <dbReference type="EMBL" id="GHO98206.1"/>
    </source>
</evidence>
<dbReference type="InterPro" id="IPR001647">
    <property type="entry name" value="HTH_TetR"/>
</dbReference>
<evidence type="ECO:0000256" key="1">
    <source>
        <dbReference type="ARBA" id="ARBA00023015"/>
    </source>
</evidence>
<name>A0A8J3IY51_9CHLR</name>
<dbReference type="SUPFAM" id="SSF46689">
    <property type="entry name" value="Homeodomain-like"/>
    <property type="match status" value="1"/>
</dbReference>
<dbReference type="PANTHER" id="PTHR30055">
    <property type="entry name" value="HTH-TYPE TRANSCRIPTIONAL REGULATOR RUTR"/>
    <property type="match status" value="1"/>
</dbReference>
<keyword evidence="7" id="KW-1185">Reference proteome</keyword>
<sequence>MILLMEKKSTRERRRARTAQALLDAAMEIITERGVGALSMREIAQRIEYSPSGLYEYYASKEEILDALCEQGFVQLTWQIEHAAQGNTAEQRLYELALAYLDFAHQHSQLYLLMFNSAPPQIWQGRGLQHLSTNPAYNKLLAIVRAGVESGEFSAASGLDIKQLAYSIWALMHGLAALRLTRLSNASEDIDATNRQVMQAAIERLR</sequence>
<evidence type="ECO:0000313" key="7">
    <source>
        <dbReference type="Proteomes" id="UP000597444"/>
    </source>
</evidence>
<proteinExistence type="predicted"/>
<dbReference type="EMBL" id="BNJK01000002">
    <property type="protein sequence ID" value="GHO98206.1"/>
    <property type="molecule type" value="Genomic_DNA"/>
</dbReference>
<dbReference type="SUPFAM" id="SSF48498">
    <property type="entry name" value="Tetracyclin repressor-like, C-terminal domain"/>
    <property type="match status" value="1"/>
</dbReference>
<evidence type="ECO:0000256" key="4">
    <source>
        <dbReference type="PROSITE-ProRule" id="PRU00335"/>
    </source>
</evidence>
<dbReference type="GO" id="GO:0000976">
    <property type="term" value="F:transcription cis-regulatory region binding"/>
    <property type="evidence" value="ECO:0007669"/>
    <property type="project" value="TreeGrafter"/>
</dbReference>
<dbReference type="InterPro" id="IPR036271">
    <property type="entry name" value="Tet_transcr_reg_TetR-rel_C_sf"/>
</dbReference>
<dbReference type="PROSITE" id="PS50977">
    <property type="entry name" value="HTH_TETR_2"/>
    <property type="match status" value="1"/>
</dbReference>
<reference evidence="6" key="1">
    <citation type="submission" date="2020-10" db="EMBL/GenBank/DDBJ databases">
        <title>Taxonomic study of unclassified bacteria belonging to the class Ktedonobacteria.</title>
        <authorList>
            <person name="Yabe S."/>
            <person name="Wang C.M."/>
            <person name="Zheng Y."/>
            <person name="Sakai Y."/>
            <person name="Cavaletti L."/>
            <person name="Monciardini P."/>
            <person name="Donadio S."/>
        </authorList>
    </citation>
    <scope>NUCLEOTIDE SEQUENCE</scope>
    <source>
        <strain evidence="6">ID150040</strain>
    </source>
</reference>
<dbReference type="GO" id="GO:0003700">
    <property type="term" value="F:DNA-binding transcription factor activity"/>
    <property type="evidence" value="ECO:0007669"/>
    <property type="project" value="TreeGrafter"/>
</dbReference>
<evidence type="ECO:0000256" key="2">
    <source>
        <dbReference type="ARBA" id="ARBA00023125"/>
    </source>
</evidence>
<dbReference type="Gene3D" id="1.10.357.10">
    <property type="entry name" value="Tetracycline Repressor, domain 2"/>
    <property type="match status" value="1"/>
</dbReference>
<dbReference type="Pfam" id="PF13305">
    <property type="entry name" value="TetR_C_33"/>
    <property type="match status" value="1"/>
</dbReference>
<dbReference type="InterPro" id="IPR009057">
    <property type="entry name" value="Homeodomain-like_sf"/>
</dbReference>
<protein>
    <recommendedName>
        <fullName evidence="5">HTH tetR-type domain-containing protein</fullName>
    </recommendedName>
</protein>
<organism evidence="6 7">
    <name type="scientific">Reticulibacter mediterranei</name>
    <dbReference type="NCBI Taxonomy" id="2778369"/>
    <lineage>
        <taxon>Bacteria</taxon>
        <taxon>Bacillati</taxon>
        <taxon>Chloroflexota</taxon>
        <taxon>Ktedonobacteria</taxon>
        <taxon>Ktedonobacterales</taxon>
        <taxon>Reticulibacteraceae</taxon>
        <taxon>Reticulibacter</taxon>
    </lineage>
</organism>
<dbReference type="InterPro" id="IPR025996">
    <property type="entry name" value="MT1864/Rv1816-like_C"/>
</dbReference>
<accession>A0A8J3IY51</accession>
<dbReference type="Proteomes" id="UP000597444">
    <property type="component" value="Unassembled WGS sequence"/>
</dbReference>
<dbReference type="InterPro" id="IPR050109">
    <property type="entry name" value="HTH-type_TetR-like_transc_reg"/>
</dbReference>
<dbReference type="AlphaFoldDB" id="A0A8J3IY51"/>
<dbReference type="Pfam" id="PF00440">
    <property type="entry name" value="TetR_N"/>
    <property type="match status" value="1"/>
</dbReference>
<keyword evidence="1" id="KW-0805">Transcription regulation</keyword>
<dbReference type="PANTHER" id="PTHR30055:SF212">
    <property type="entry name" value="TETR-FAMILY FAMILY TRANSCRIPTIONAL REGULATOR"/>
    <property type="match status" value="1"/>
</dbReference>
<evidence type="ECO:0000256" key="3">
    <source>
        <dbReference type="ARBA" id="ARBA00023163"/>
    </source>
</evidence>